<feature type="region of interest" description="Disordered" evidence="1">
    <location>
        <begin position="1"/>
        <end position="28"/>
    </location>
</feature>
<evidence type="ECO:0000256" key="1">
    <source>
        <dbReference type="SAM" id="MobiDB-lite"/>
    </source>
</evidence>
<proteinExistence type="predicted"/>
<sequence>MEVGGGMKQEPASPVRPNATAPSSFVMDVEARRRPSSFLGIAQAHRPNRSVLEVQTCIKDEESPLGKRKRIFPPTPMDSKPRISPKTSLTNLESTVQVKILEQPPRVWYRDQKGRRTIFSMAVAIAEPAGHGERLLTLDRTSGYFTTTLLYENGFVHMSQSLISLTHLFRTEVADKRIVELRSGTFYDPNTTSVNMEVRITDISKNHQNQKFRVRVNYVCPNMTVASAVSEPIHVLSKHVKKSLPTEIHLMKSIDVSASSASSEDIATPVQTPPIDSSPVEPTSASSSSSGGPPFKLANHMSMSRWCTTALNVLKHVEWAPGERKVEFKCPMCQTVTRDRATAAHDESCLLKMLLDMISTSPFLSLQSNRRSRGPVIPAPPVADAAHDQLRDPPATHDGAALQAHAATRLEPRADETRDFSLLSIGDISAFNAKTSTTLDDALMLKNLSQVSVTDADYAPFTSSQMDRLYPTPPPPESMHMLSRFTETTISASKMEIAVSAIALAPLEAATGHPAFDDRWNLIGLYHVSPHRDALRFVPVPETEVEHIWDNHEELEKTVLGLQTGMLRRRKGQFAAVGDDGCPTLERLKSFVLEAKAAFG</sequence>
<reference evidence="3 4" key="1">
    <citation type="submission" date="2019-03" db="EMBL/GenBank/DDBJ databases">
        <authorList>
            <person name="Gaulin E."/>
            <person name="Dumas B."/>
        </authorList>
    </citation>
    <scope>NUCLEOTIDE SEQUENCE [LARGE SCALE GENOMIC DNA]</scope>
    <source>
        <strain evidence="3">CBS 568.67</strain>
    </source>
</reference>
<feature type="region of interest" description="Disordered" evidence="1">
    <location>
        <begin position="261"/>
        <end position="295"/>
    </location>
</feature>
<dbReference type="EMBL" id="VJMH01000022">
    <property type="protein sequence ID" value="KAF0720265.1"/>
    <property type="molecule type" value="Genomic_DNA"/>
</dbReference>
<evidence type="ECO:0000313" key="2">
    <source>
        <dbReference type="EMBL" id="KAF0720265.1"/>
    </source>
</evidence>
<gene>
    <name evidence="3" type="primary">Aste57867_452</name>
    <name evidence="2" type="ORF">As57867_000451</name>
    <name evidence="3" type="ORF">ASTE57867_452</name>
</gene>
<dbReference type="Proteomes" id="UP000332933">
    <property type="component" value="Unassembled WGS sequence"/>
</dbReference>
<evidence type="ECO:0000313" key="4">
    <source>
        <dbReference type="Proteomes" id="UP000332933"/>
    </source>
</evidence>
<dbReference type="EMBL" id="CAADRA010000022">
    <property type="protein sequence ID" value="VFT77677.1"/>
    <property type="molecule type" value="Genomic_DNA"/>
</dbReference>
<feature type="compositionally biased region" description="Low complexity" evidence="1">
    <location>
        <begin position="277"/>
        <end position="294"/>
    </location>
</feature>
<keyword evidence="4" id="KW-1185">Reference proteome</keyword>
<dbReference type="OrthoDB" id="77819at2759"/>
<protein>
    <submittedName>
        <fullName evidence="3">Aste57867_452 protein</fullName>
    </submittedName>
</protein>
<accession>A0A485K3V0</accession>
<name>A0A485K3V0_9STRA</name>
<evidence type="ECO:0000313" key="3">
    <source>
        <dbReference type="EMBL" id="VFT77677.1"/>
    </source>
</evidence>
<organism evidence="3 4">
    <name type="scientific">Aphanomyces stellatus</name>
    <dbReference type="NCBI Taxonomy" id="120398"/>
    <lineage>
        <taxon>Eukaryota</taxon>
        <taxon>Sar</taxon>
        <taxon>Stramenopiles</taxon>
        <taxon>Oomycota</taxon>
        <taxon>Saprolegniomycetes</taxon>
        <taxon>Saprolegniales</taxon>
        <taxon>Verrucalvaceae</taxon>
        <taxon>Aphanomyces</taxon>
    </lineage>
</organism>
<feature type="region of interest" description="Disordered" evidence="1">
    <location>
        <begin position="66"/>
        <end position="86"/>
    </location>
</feature>
<reference evidence="2" key="2">
    <citation type="submission" date="2019-06" db="EMBL/GenBank/DDBJ databases">
        <title>Genomics analysis of Aphanomyces spp. identifies a new class of oomycete effector associated with host adaptation.</title>
        <authorList>
            <person name="Gaulin E."/>
        </authorList>
    </citation>
    <scope>NUCLEOTIDE SEQUENCE</scope>
    <source>
        <strain evidence="2">CBS 578.67</strain>
    </source>
</reference>
<dbReference type="AlphaFoldDB" id="A0A485K3V0"/>